<dbReference type="Proteomes" id="UP000321513">
    <property type="component" value="Unassembled WGS sequence"/>
</dbReference>
<name>A0A512BH72_9BACT</name>
<protein>
    <submittedName>
        <fullName evidence="1">Uncharacterized protein</fullName>
    </submittedName>
</protein>
<sequence>MILYSTDLLIENFVIPYEVNREGNRLFFKPLKDIDGLDVPIFWVAKINGNWMPLNIDDAKFVQQVQDDILNHKIN</sequence>
<accession>A0A512BH72</accession>
<reference evidence="1 2" key="1">
    <citation type="submission" date="2019-07" db="EMBL/GenBank/DDBJ databases">
        <title>Whole genome shotgun sequence of Segetibacter aerophilus NBRC 106135.</title>
        <authorList>
            <person name="Hosoyama A."/>
            <person name="Uohara A."/>
            <person name="Ohji S."/>
            <person name="Ichikawa N."/>
        </authorList>
    </citation>
    <scope>NUCLEOTIDE SEQUENCE [LARGE SCALE GENOMIC DNA]</scope>
    <source>
        <strain evidence="1 2">NBRC 106135</strain>
    </source>
</reference>
<organism evidence="1 2">
    <name type="scientific">Segetibacter aerophilus</name>
    <dbReference type="NCBI Taxonomy" id="670293"/>
    <lineage>
        <taxon>Bacteria</taxon>
        <taxon>Pseudomonadati</taxon>
        <taxon>Bacteroidota</taxon>
        <taxon>Chitinophagia</taxon>
        <taxon>Chitinophagales</taxon>
        <taxon>Chitinophagaceae</taxon>
        <taxon>Segetibacter</taxon>
    </lineage>
</organism>
<dbReference type="OrthoDB" id="9936913at2"/>
<dbReference type="RefSeq" id="WP_147205433.1">
    <property type="nucleotide sequence ID" value="NZ_BJYT01000019.1"/>
</dbReference>
<dbReference type="EMBL" id="BJYT01000019">
    <property type="protein sequence ID" value="GEO11321.1"/>
    <property type="molecule type" value="Genomic_DNA"/>
</dbReference>
<keyword evidence="2" id="KW-1185">Reference proteome</keyword>
<evidence type="ECO:0000313" key="1">
    <source>
        <dbReference type="EMBL" id="GEO11321.1"/>
    </source>
</evidence>
<proteinExistence type="predicted"/>
<gene>
    <name evidence="1" type="ORF">SAE01_38170</name>
</gene>
<comment type="caution">
    <text evidence="1">The sequence shown here is derived from an EMBL/GenBank/DDBJ whole genome shotgun (WGS) entry which is preliminary data.</text>
</comment>
<evidence type="ECO:0000313" key="2">
    <source>
        <dbReference type="Proteomes" id="UP000321513"/>
    </source>
</evidence>
<dbReference type="AlphaFoldDB" id="A0A512BH72"/>